<dbReference type="FunFam" id="3.20.20.150:FF:000001">
    <property type="entry name" value="Probable endonuclease 4"/>
    <property type="match status" value="1"/>
</dbReference>
<dbReference type="GO" id="GO:0008833">
    <property type="term" value="F:deoxyribonuclease IV (phage-T4-induced) activity"/>
    <property type="evidence" value="ECO:0007669"/>
    <property type="project" value="UniProtKB-UniRule"/>
</dbReference>
<evidence type="ECO:0000256" key="1">
    <source>
        <dbReference type="ARBA" id="ARBA00005340"/>
    </source>
</evidence>
<evidence type="ECO:0000256" key="6">
    <source>
        <dbReference type="ARBA" id="ARBA00023204"/>
    </source>
</evidence>
<dbReference type="GO" id="GO:0008270">
    <property type="term" value="F:zinc ion binding"/>
    <property type="evidence" value="ECO:0007669"/>
    <property type="project" value="UniProtKB-UniRule"/>
</dbReference>
<dbReference type="CDD" id="cd00019">
    <property type="entry name" value="AP2Ec"/>
    <property type="match status" value="1"/>
</dbReference>
<dbReference type="PROSITE" id="PS00730">
    <property type="entry name" value="AP_NUCLEASE_F2_2"/>
    <property type="match status" value="1"/>
</dbReference>
<name>A0A0R2KWZ9_9LACO</name>
<dbReference type="InterPro" id="IPR001719">
    <property type="entry name" value="AP_endonuc_2"/>
</dbReference>
<evidence type="ECO:0000256" key="3">
    <source>
        <dbReference type="ARBA" id="ARBA00022763"/>
    </source>
</evidence>
<feature type="binding site" evidence="7">
    <location>
        <position position="144"/>
    </location>
    <ligand>
        <name>Zn(2+)</name>
        <dbReference type="ChEBI" id="CHEBI:29105"/>
        <label>1</label>
    </ligand>
</feature>
<dbReference type="NCBIfam" id="TIGR00587">
    <property type="entry name" value="nfo"/>
    <property type="match status" value="1"/>
</dbReference>
<dbReference type="EMBL" id="JQBX01000008">
    <property type="protein sequence ID" value="KRN94091.1"/>
    <property type="molecule type" value="Genomic_DNA"/>
</dbReference>
<keyword evidence="7 9" id="KW-0255">Endonuclease</keyword>
<feature type="binding site" evidence="7">
    <location>
        <position position="228"/>
    </location>
    <ligand>
        <name>Zn(2+)</name>
        <dbReference type="ChEBI" id="CHEBI:29105"/>
        <label>3</label>
    </ligand>
</feature>
<feature type="binding site" evidence="7">
    <location>
        <position position="144"/>
    </location>
    <ligand>
        <name>Zn(2+)</name>
        <dbReference type="ChEBI" id="CHEBI:29105"/>
        <label>2</label>
    </ligand>
</feature>
<feature type="binding site" evidence="7">
    <location>
        <position position="213"/>
    </location>
    <ligand>
        <name>Zn(2+)</name>
        <dbReference type="ChEBI" id="CHEBI:29105"/>
        <label>2</label>
    </ligand>
</feature>
<protein>
    <recommendedName>
        <fullName evidence="7">Probable endonuclease 4</fullName>
        <ecNumber evidence="7">3.1.21.2</ecNumber>
    </recommendedName>
    <alternativeName>
        <fullName evidence="7">Endodeoxyribonuclease IV</fullName>
    </alternativeName>
    <alternativeName>
        <fullName evidence="7">Endonuclease IV</fullName>
    </alternativeName>
</protein>
<comment type="function">
    <text evidence="7">Endonuclease IV plays a role in DNA repair. It cleaves phosphodiester bonds at apurinic or apyrimidinic (AP) sites, generating a 3'-hydroxyl group and a 5'-terminal sugar phosphate.</text>
</comment>
<keyword evidence="4 7" id="KW-0378">Hydrolase</keyword>
<feature type="binding site" evidence="7">
    <location>
        <position position="109"/>
    </location>
    <ligand>
        <name>Zn(2+)</name>
        <dbReference type="ChEBI" id="CHEBI:29105"/>
        <label>1</label>
    </ligand>
</feature>
<dbReference type="SMART" id="SM00518">
    <property type="entry name" value="AP2Ec"/>
    <property type="match status" value="1"/>
</dbReference>
<proteinExistence type="inferred from homology"/>
<evidence type="ECO:0000313" key="9">
    <source>
        <dbReference type="EMBL" id="KRN94091.1"/>
    </source>
</evidence>
<keyword evidence="10" id="KW-1185">Reference proteome</keyword>
<keyword evidence="3 7" id="KW-0227">DNA damage</keyword>
<feature type="domain" description="Xylose isomerase-like TIM barrel" evidence="8">
    <location>
        <begin position="23"/>
        <end position="281"/>
    </location>
</feature>
<evidence type="ECO:0000256" key="4">
    <source>
        <dbReference type="ARBA" id="ARBA00022801"/>
    </source>
</evidence>
<evidence type="ECO:0000259" key="8">
    <source>
        <dbReference type="Pfam" id="PF01261"/>
    </source>
</evidence>
<comment type="cofactor">
    <cofactor evidence="7">
        <name>Zn(2+)</name>
        <dbReference type="ChEBI" id="CHEBI:29105"/>
    </cofactor>
    <text evidence="7">Binds 3 Zn(2+) ions.</text>
</comment>
<dbReference type="STRING" id="331679.IV81_GL001734"/>
<gene>
    <name evidence="7" type="primary">nfo</name>
    <name evidence="9" type="ORF">IV81_GL001734</name>
</gene>
<dbReference type="GO" id="GO:0003677">
    <property type="term" value="F:DNA binding"/>
    <property type="evidence" value="ECO:0007669"/>
    <property type="project" value="InterPro"/>
</dbReference>
<feature type="binding site" evidence="7">
    <location>
        <position position="226"/>
    </location>
    <ligand>
        <name>Zn(2+)</name>
        <dbReference type="ChEBI" id="CHEBI:29105"/>
        <label>3</label>
    </ligand>
</feature>
<dbReference type="PANTHER" id="PTHR21445:SF0">
    <property type="entry name" value="APURINIC-APYRIMIDINIC ENDONUCLEASE"/>
    <property type="match status" value="1"/>
</dbReference>
<sequence length="296" mass="32520">MIIGSHVSMSGKKMFLGSAETSVENGANALMIYTGAPQNTRRKAIEELRIDEGQKLLKEFNFKDTVVHAPYIVNLGNTFKPESFEFAVNFLKSEVQRADALGASQLVLHPGAHVGAGVDAAIDSIVKGLNQILIPEQRVKVALETMAGKGTEVATSFEQIKQIIDGVNLKDKISVCFDTCHTNDAGYDVKNHFDEVAEEFDQVIGIERIGVVHLNDSKNEMGSHKDRHDNLGFGTIGFDALNYIANFPALQKVPKILETPLVKDEDGKKHSPYKLEIAMLKSGNFDPELIKKVVRS</sequence>
<keyword evidence="6 7" id="KW-0234">DNA repair</keyword>
<dbReference type="SUPFAM" id="SSF51658">
    <property type="entry name" value="Xylose isomerase-like"/>
    <property type="match status" value="1"/>
</dbReference>
<dbReference type="InterPro" id="IPR013022">
    <property type="entry name" value="Xyl_isomerase-like_TIM-brl"/>
</dbReference>
<reference evidence="9 10" key="1">
    <citation type="journal article" date="2015" name="Genome Announc.">
        <title>Expanding the biotechnology potential of lactobacilli through comparative genomics of 213 strains and associated genera.</title>
        <authorList>
            <person name="Sun Z."/>
            <person name="Harris H.M."/>
            <person name="McCann A."/>
            <person name="Guo C."/>
            <person name="Argimon S."/>
            <person name="Zhang W."/>
            <person name="Yang X."/>
            <person name="Jeffery I.B."/>
            <person name="Cooney J.C."/>
            <person name="Kagawa T.F."/>
            <person name="Liu W."/>
            <person name="Song Y."/>
            <person name="Salvetti E."/>
            <person name="Wrobel A."/>
            <person name="Rasinkangas P."/>
            <person name="Parkhill J."/>
            <person name="Rea M.C."/>
            <person name="O'Sullivan O."/>
            <person name="Ritari J."/>
            <person name="Douillard F.P."/>
            <person name="Paul Ross R."/>
            <person name="Yang R."/>
            <person name="Briner A.E."/>
            <person name="Felis G.E."/>
            <person name="de Vos W.M."/>
            <person name="Barrangou R."/>
            <person name="Klaenhammer T.R."/>
            <person name="Caufield P.W."/>
            <person name="Cui Y."/>
            <person name="Zhang H."/>
            <person name="O'Toole P.W."/>
        </authorList>
    </citation>
    <scope>NUCLEOTIDE SEQUENCE [LARGE SCALE GENOMIC DNA]</scope>
    <source>
        <strain evidence="9 10">DSM 18001</strain>
    </source>
</reference>
<feature type="binding site" evidence="7">
    <location>
        <position position="181"/>
    </location>
    <ligand>
        <name>Zn(2+)</name>
        <dbReference type="ChEBI" id="CHEBI:29105"/>
        <label>3</label>
    </ligand>
</feature>
<evidence type="ECO:0000256" key="2">
    <source>
        <dbReference type="ARBA" id="ARBA00022723"/>
    </source>
</evidence>
<dbReference type="PANTHER" id="PTHR21445">
    <property type="entry name" value="ENDONUCLEASE IV ENDODEOXYRIBONUCLEASE IV"/>
    <property type="match status" value="1"/>
</dbReference>
<dbReference type="NCBIfam" id="NF002196">
    <property type="entry name" value="PRK01060.1-1"/>
    <property type="match status" value="1"/>
</dbReference>
<feature type="binding site" evidence="7">
    <location>
        <position position="178"/>
    </location>
    <ligand>
        <name>Zn(2+)</name>
        <dbReference type="ChEBI" id="CHEBI:29105"/>
        <label>2</label>
    </ligand>
</feature>
<dbReference type="GO" id="GO:0006284">
    <property type="term" value="P:base-excision repair"/>
    <property type="evidence" value="ECO:0007669"/>
    <property type="project" value="TreeGrafter"/>
</dbReference>
<evidence type="ECO:0000256" key="5">
    <source>
        <dbReference type="ARBA" id="ARBA00022833"/>
    </source>
</evidence>
<dbReference type="HAMAP" id="MF_00152">
    <property type="entry name" value="Nfo"/>
    <property type="match status" value="1"/>
</dbReference>
<comment type="similarity">
    <text evidence="1 7">Belongs to the AP endonuclease 2 family.</text>
</comment>
<feature type="binding site" evidence="7">
    <location>
        <position position="68"/>
    </location>
    <ligand>
        <name>Zn(2+)</name>
        <dbReference type="ChEBI" id="CHEBI:29105"/>
        <label>1</label>
    </ligand>
</feature>
<keyword evidence="5 7" id="KW-0862">Zinc</keyword>
<dbReference type="InterPro" id="IPR018246">
    <property type="entry name" value="AP_endonuc_F2_Zn_BS"/>
</dbReference>
<dbReference type="Proteomes" id="UP000051859">
    <property type="component" value="Unassembled WGS sequence"/>
</dbReference>
<comment type="caution">
    <text evidence="9">The sequence shown here is derived from an EMBL/GenBank/DDBJ whole genome shotgun (WGS) entry which is preliminary data.</text>
</comment>
<dbReference type="AlphaFoldDB" id="A0A0R2KWZ9"/>
<dbReference type="PATRIC" id="fig|331679.3.peg.1771"/>
<dbReference type="RefSeq" id="WP_057802739.1">
    <property type="nucleotide sequence ID" value="NZ_JQBX01000008.1"/>
</dbReference>
<feature type="binding site" evidence="7">
    <location>
        <position position="258"/>
    </location>
    <ligand>
        <name>Zn(2+)</name>
        <dbReference type="ChEBI" id="CHEBI:29105"/>
        <label>2</label>
    </ligand>
</feature>
<dbReference type="EC" id="3.1.21.2" evidence="7"/>
<evidence type="ECO:0000313" key="10">
    <source>
        <dbReference type="Proteomes" id="UP000051859"/>
    </source>
</evidence>
<dbReference type="PROSITE" id="PS51432">
    <property type="entry name" value="AP_NUCLEASE_F2_4"/>
    <property type="match status" value="1"/>
</dbReference>
<accession>A0A0R2KWZ9</accession>
<dbReference type="GO" id="GO:0003906">
    <property type="term" value="F:DNA-(apurinic or apyrimidinic site) endonuclease activity"/>
    <property type="evidence" value="ECO:0007669"/>
    <property type="project" value="TreeGrafter"/>
</dbReference>
<dbReference type="PROSITE" id="PS00731">
    <property type="entry name" value="AP_NUCLEASE_F2_3"/>
    <property type="match status" value="1"/>
</dbReference>
<comment type="catalytic activity">
    <reaction evidence="7">
        <text>Endonucleolytic cleavage to 5'-phosphooligonucleotide end-products.</text>
        <dbReference type="EC" id="3.1.21.2"/>
    </reaction>
</comment>
<dbReference type="Gene3D" id="3.20.20.150">
    <property type="entry name" value="Divalent-metal-dependent TIM barrel enzymes"/>
    <property type="match status" value="1"/>
</dbReference>
<keyword evidence="2 7" id="KW-0479">Metal-binding</keyword>
<dbReference type="InterPro" id="IPR036237">
    <property type="entry name" value="Xyl_isomerase-like_sf"/>
</dbReference>
<organism evidence="9 10">
    <name type="scientific">Pediococcus stilesii</name>
    <dbReference type="NCBI Taxonomy" id="331679"/>
    <lineage>
        <taxon>Bacteria</taxon>
        <taxon>Bacillati</taxon>
        <taxon>Bacillota</taxon>
        <taxon>Bacilli</taxon>
        <taxon>Lactobacillales</taxon>
        <taxon>Lactobacillaceae</taxon>
        <taxon>Pediococcus</taxon>
    </lineage>
</organism>
<keyword evidence="7" id="KW-0540">Nuclease</keyword>
<evidence type="ECO:0000256" key="7">
    <source>
        <dbReference type="HAMAP-Rule" id="MF_00152"/>
    </source>
</evidence>
<dbReference type="GO" id="GO:0008081">
    <property type="term" value="F:phosphoric diester hydrolase activity"/>
    <property type="evidence" value="ECO:0007669"/>
    <property type="project" value="TreeGrafter"/>
</dbReference>
<dbReference type="Pfam" id="PF01261">
    <property type="entry name" value="AP_endonuc_2"/>
    <property type="match status" value="1"/>
</dbReference>